<evidence type="ECO:0000313" key="1">
    <source>
        <dbReference type="EMBL" id="KAL0359855.1"/>
    </source>
</evidence>
<dbReference type="PANTHER" id="PTHR11439">
    <property type="entry name" value="GAG-POL-RELATED RETROTRANSPOSON"/>
    <property type="match status" value="1"/>
</dbReference>
<comment type="caution">
    <text evidence="1">The sequence shown here is derived from an EMBL/GenBank/DDBJ whole genome shotgun (WGS) entry which is preliminary data.</text>
</comment>
<dbReference type="PANTHER" id="PTHR11439:SF467">
    <property type="entry name" value="INTEGRASE CATALYTIC DOMAIN-CONTAINING PROTEIN"/>
    <property type="match status" value="1"/>
</dbReference>
<sequence>VCTRPDIAFAVGMLGRYHSNPAIEHWETINKVMRYLQGTKDIQLLYKHTENVEVVGY</sequence>
<proteinExistence type="predicted"/>
<name>A0AAW2PWI5_9LAMI</name>
<accession>A0AAW2PWI5</accession>
<reference evidence="1" key="1">
    <citation type="submission" date="2020-06" db="EMBL/GenBank/DDBJ databases">
        <authorList>
            <person name="Li T."/>
            <person name="Hu X."/>
            <person name="Zhang T."/>
            <person name="Song X."/>
            <person name="Zhang H."/>
            <person name="Dai N."/>
            <person name="Sheng W."/>
            <person name="Hou X."/>
            <person name="Wei L."/>
        </authorList>
    </citation>
    <scope>NUCLEOTIDE SEQUENCE</scope>
    <source>
        <strain evidence="1">G01</strain>
        <tissue evidence="1">Leaf</tissue>
    </source>
</reference>
<feature type="non-terminal residue" evidence="1">
    <location>
        <position position="1"/>
    </location>
</feature>
<dbReference type="EMBL" id="JACGWK010000004">
    <property type="protein sequence ID" value="KAL0359855.1"/>
    <property type="molecule type" value="Genomic_DNA"/>
</dbReference>
<organism evidence="1">
    <name type="scientific">Sesamum angustifolium</name>
    <dbReference type="NCBI Taxonomy" id="2727405"/>
    <lineage>
        <taxon>Eukaryota</taxon>
        <taxon>Viridiplantae</taxon>
        <taxon>Streptophyta</taxon>
        <taxon>Embryophyta</taxon>
        <taxon>Tracheophyta</taxon>
        <taxon>Spermatophyta</taxon>
        <taxon>Magnoliopsida</taxon>
        <taxon>eudicotyledons</taxon>
        <taxon>Gunneridae</taxon>
        <taxon>Pentapetalae</taxon>
        <taxon>asterids</taxon>
        <taxon>lamiids</taxon>
        <taxon>Lamiales</taxon>
        <taxon>Pedaliaceae</taxon>
        <taxon>Sesamum</taxon>
    </lineage>
</organism>
<protein>
    <submittedName>
        <fullName evidence="1">Retrovirus-related Pol polyprotein from transposon TNT 1-94</fullName>
    </submittedName>
</protein>
<gene>
    <name evidence="1" type="ORF">Sangu_0834900</name>
</gene>
<reference evidence="1" key="2">
    <citation type="journal article" date="2024" name="Plant">
        <title>Genomic evolution and insights into agronomic trait innovations of Sesamum species.</title>
        <authorList>
            <person name="Miao H."/>
            <person name="Wang L."/>
            <person name="Qu L."/>
            <person name="Liu H."/>
            <person name="Sun Y."/>
            <person name="Le M."/>
            <person name="Wang Q."/>
            <person name="Wei S."/>
            <person name="Zheng Y."/>
            <person name="Lin W."/>
            <person name="Duan Y."/>
            <person name="Cao H."/>
            <person name="Xiong S."/>
            <person name="Wang X."/>
            <person name="Wei L."/>
            <person name="Li C."/>
            <person name="Ma Q."/>
            <person name="Ju M."/>
            <person name="Zhao R."/>
            <person name="Li G."/>
            <person name="Mu C."/>
            <person name="Tian Q."/>
            <person name="Mei H."/>
            <person name="Zhang T."/>
            <person name="Gao T."/>
            <person name="Zhang H."/>
        </authorList>
    </citation>
    <scope>NUCLEOTIDE SEQUENCE</scope>
    <source>
        <strain evidence="1">G01</strain>
    </source>
</reference>
<dbReference type="AlphaFoldDB" id="A0AAW2PWI5"/>